<proteinExistence type="predicted"/>
<evidence type="ECO:0008006" key="4">
    <source>
        <dbReference type="Google" id="ProtNLM"/>
    </source>
</evidence>
<protein>
    <recommendedName>
        <fullName evidence="4">Protein kinase domain-containing protein</fullName>
    </recommendedName>
</protein>
<dbReference type="EMBL" id="CAJVAX010000021">
    <property type="protein sequence ID" value="CAG7655461.1"/>
    <property type="molecule type" value="Genomic_DNA"/>
</dbReference>
<name>A0A9W4H6Z6_9ACTN</name>
<reference evidence="2" key="1">
    <citation type="submission" date="2021-06" db="EMBL/GenBank/DDBJ databases">
        <authorList>
            <person name="Arsene-Ploetze F."/>
        </authorList>
    </citation>
    <scope>NUCLEOTIDE SEQUENCE</scope>
    <source>
        <strain evidence="2">SBRY1</strain>
    </source>
</reference>
<feature type="region of interest" description="Disordered" evidence="1">
    <location>
        <begin position="183"/>
        <end position="217"/>
    </location>
</feature>
<gene>
    <name evidence="2" type="ORF">SBRY_70136</name>
</gene>
<dbReference type="SUPFAM" id="SSF56112">
    <property type="entry name" value="Protein kinase-like (PK-like)"/>
    <property type="match status" value="1"/>
</dbReference>
<evidence type="ECO:0000313" key="2">
    <source>
        <dbReference type="EMBL" id="CAG7655461.1"/>
    </source>
</evidence>
<dbReference type="Gene3D" id="3.30.200.20">
    <property type="entry name" value="Phosphorylase Kinase, domain 1"/>
    <property type="match status" value="1"/>
</dbReference>
<sequence length="252" mass="27282">MGGAVRWAYPDKKVPYRVTARADQRVRRVGVCPIGRRPVTGAAEHRGPPRGAGRGFREAAGPGGRAVVRFAHRELGGRRPAVDRRVPAVRAARCGWHGAGVPGRTPAGRALAVKTVRPQFALDPGFGARFAREIRNADRARSPWTVAVVDFSPPGAAPQWLATEYVPAPSLTRWARALPRTSGLPRTAPAVRPTARAAVRPTCRRPHPCPRPGRSARTPLTAARRRGVPGGAAPVWPSGWPGSRWSAYWWRC</sequence>
<organism evidence="2 3">
    <name type="scientific">Actinacidiphila bryophytorum</name>
    <dbReference type="NCBI Taxonomy" id="1436133"/>
    <lineage>
        <taxon>Bacteria</taxon>
        <taxon>Bacillati</taxon>
        <taxon>Actinomycetota</taxon>
        <taxon>Actinomycetes</taxon>
        <taxon>Kitasatosporales</taxon>
        <taxon>Streptomycetaceae</taxon>
        <taxon>Actinacidiphila</taxon>
    </lineage>
</organism>
<comment type="caution">
    <text evidence="2">The sequence shown here is derived from an EMBL/GenBank/DDBJ whole genome shotgun (WGS) entry which is preliminary data.</text>
</comment>
<keyword evidence="3" id="KW-1185">Reference proteome</keyword>
<dbReference type="AlphaFoldDB" id="A0A9W4H6Z6"/>
<evidence type="ECO:0000256" key="1">
    <source>
        <dbReference type="SAM" id="MobiDB-lite"/>
    </source>
</evidence>
<evidence type="ECO:0000313" key="3">
    <source>
        <dbReference type="Proteomes" id="UP001153328"/>
    </source>
</evidence>
<feature type="compositionally biased region" description="Low complexity" evidence="1">
    <location>
        <begin position="185"/>
        <end position="201"/>
    </location>
</feature>
<feature type="region of interest" description="Disordered" evidence="1">
    <location>
        <begin position="38"/>
        <end position="60"/>
    </location>
</feature>
<dbReference type="InterPro" id="IPR011009">
    <property type="entry name" value="Kinase-like_dom_sf"/>
</dbReference>
<dbReference type="Proteomes" id="UP001153328">
    <property type="component" value="Unassembled WGS sequence"/>
</dbReference>
<accession>A0A9W4H6Z6</accession>